<reference evidence="2 3" key="1">
    <citation type="submission" date="2008-08" db="EMBL/GenBank/DDBJ databases">
        <title>Draft genome sequence of Ruminococcus lactaris ATCC 29176.</title>
        <authorList>
            <person name="Sudarsanam P."/>
            <person name="Ley R."/>
            <person name="Guruge J."/>
            <person name="Turnbaugh P.J."/>
            <person name="Mahowald M."/>
            <person name="Liep D."/>
            <person name="Gordon J."/>
        </authorList>
    </citation>
    <scope>NUCLEOTIDE SEQUENCE [LARGE SCALE GENOMIC DNA]</scope>
    <source>
        <strain evidence="2 3">ATCC 29176</strain>
    </source>
</reference>
<dbReference type="Pfam" id="PF13782">
    <property type="entry name" value="SpoVAB"/>
    <property type="match status" value="1"/>
</dbReference>
<protein>
    <recommendedName>
        <fullName evidence="4">Stage V sporulation protein AB</fullName>
    </recommendedName>
</protein>
<gene>
    <name evidence="2" type="ORF">RUMLAC_02042</name>
</gene>
<dbReference type="eggNOG" id="ENOG503152T">
    <property type="taxonomic scope" value="Bacteria"/>
</dbReference>
<dbReference type="InterPro" id="IPR020144">
    <property type="entry name" value="SpoVAB"/>
</dbReference>
<keyword evidence="1" id="KW-0812">Transmembrane</keyword>
<evidence type="ECO:0000313" key="3">
    <source>
        <dbReference type="Proteomes" id="UP000003254"/>
    </source>
</evidence>
<comment type="caution">
    <text evidence="2">The sequence shown here is derived from an EMBL/GenBank/DDBJ whole genome shotgun (WGS) entry which is preliminary data.</text>
</comment>
<evidence type="ECO:0000313" key="2">
    <source>
        <dbReference type="EMBL" id="EDY32163.1"/>
    </source>
</evidence>
<evidence type="ECO:0000256" key="1">
    <source>
        <dbReference type="SAM" id="Phobius"/>
    </source>
</evidence>
<dbReference type="EMBL" id="ABOU02000047">
    <property type="protein sequence ID" value="EDY32163.1"/>
    <property type="molecule type" value="Genomic_DNA"/>
</dbReference>
<sequence>MMWAGQIFLGILGMSAGVVVAGGLFSFIVELGVISDFADRTHTANRILLYEDAVSAGAILGNVFQIFRIGIPGQSVLLAFFGLFAGIFVGCWSMALAEILNVFPIFMRRARIVRYAAVFILMLALGKGIGAGLFFWKGW</sequence>
<keyword evidence="3" id="KW-1185">Reference proteome</keyword>
<keyword evidence="1" id="KW-0472">Membrane</keyword>
<feature type="transmembrane region" description="Helical" evidence="1">
    <location>
        <begin position="77"/>
        <end position="100"/>
    </location>
</feature>
<dbReference type="HOGENOM" id="CLU_151137_0_0_9"/>
<accession>B5CRE1</accession>
<feature type="transmembrane region" description="Helical" evidence="1">
    <location>
        <begin position="112"/>
        <end position="136"/>
    </location>
</feature>
<name>B5CRE1_9FIRM</name>
<reference evidence="2 3" key="2">
    <citation type="submission" date="2008-08" db="EMBL/GenBank/DDBJ databases">
        <authorList>
            <person name="Fulton L."/>
            <person name="Clifton S."/>
            <person name="Fulton B."/>
            <person name="Xu J."/>
            <person name="Minx P."/>
            <person name="Pepin K.H."/>
            <person name="Johnson M."/>
            <person name="Bhonagiri V."/>
            <person name="Nash W.E."/>
            <person name="Mardis E.R."/>
            <person name="Wilson R.K."/>
        </authorList>
    </citation>
    <scope>NUCLEOTIDE SEQUENCE [LARGE SCALE GENOMIC DNA]</scope>
    <source>
        <strain evidence="2 3">ATCC 29176</strain>
    </source>
</reference>
<proteinExistence type="predicted"/>
<evidence type="ECO:0008006" key="4">
    <source>
        <dbReference type="Google" id="ProtNLM"/>
    </source>
</evidence>
<keyword evidence="1" id="KW-1133">Transmembrane helix</keyword>
<dbReference type="Proteomes" id="UP000003254">
    <property type="component" value="Unassembled WGS sequence"/>
</dbReference>
<dbReference type="AlphaFoldDB" id="B5CRE1"/>
<feature type="transmembrane region" description="Helical" evidence="1">
    <location>
        <begin position="6"/>
        <end position="29"/>
    </location>
</feature>
<organism evidence="2 3">
    <name type="scientific">[Ruminococcus] lactaris ATCC 29176</name>
    <dbReference type="NCBI Taxonomy" id="471875"/>
    <lineage>
        <taxon>Bacteria</taxon>
        <taxon>Bacillati</taxon>
        <taxon>Bacillota</taxon>
        <taxon>Clostridia</taxon>
        <taxon>Lachnospirales</taxon>
        <taxon>Lachnospiraceae</taxon>
        <taxon>Mediterraneibacter</taxon>
    </lineage>
</organism>